<dbReference type="EMBL" id="CM047586">
    <property type="protein sequence ID" value="KAI9909154.1"/>
    <property type="molecule type" value="Genomic_DNA"/>
</dbReference>
<dbReference type="Proteomes" id="UP001163321">
    <property type="component" value="Chromosome 7"/>
</dbReference>
<organism evidence="1 2">
    <name type="scientific">Peronosclerospora sorghi</name>
    <dbReference type="NCBI Taxonomy" id="230839"/>
    <lineage>
        <taxon>Eukaryota</taxon>
        <taxon>Sar</taxon>
        <taxon>Stramenopiles</taxon>
        <taxon>Oomycota</taxon>
        <taxon>Peronosporomycetes</taxon>
        <taxon>Peronosporales</taxon>
        <taxon>Peronosporaceae</taxon>
        <taxon>Peronosclerospora</taxon>
    </lineage>
</organism>
<accession>A0ACC0VTA5</accession>
<sequence length="182" mass="20813">MHATKDETAPVVGGPTDGNDSDEAPEVLNNQVASFQALNQRRKEKEARVHSKDAAKRKRKNKQETKVSQLPHDVLSAVAARHKEVEADEEDKVAIEERRKMRLVQSEAKILKRIEKKSHTKQFGNIHVQTLETLEQTQTRELSASAKKFLELRSAPHRKRMNVLEGHPSQFTKRQKNRSARI</sequence>
<gene>
    <name evidence="1" type="ORF">PsorP6_014853</name>
</gene>
<keyword evidence="2" id="KW-1185">Reference proteome</keyword>
<comment type="caution">
    <text evidence="1">The sequence shown here is derived from an EMBL/GenBank/DDBJ whole genome shotgun (WGS) entry which is preliminary data.</text>
</comment>
<name>A0ACC0VTA5_9STRA</name>
<reference evidence="1 2" key="1">
    <citation type="journal article" date="2022" name="bioRxiv">
        <title>The genome of the oomycete Peronosclerospora sorghi, a cosmopolitan pathogen of maize and sorghum, is inflated with dispersed pseudogenes.</title>
        <authorList>
            <person name="Fletcher K."/>
            <person name="Martin F."/>
            <person name="Isakeit T."/>
            <person name="Cavanaugh K."/>
            <person name="Magill C."/>
            <person name="Michelmore R."/>
        </authorList>
    </citation>
    <scope>NUCLEOTIDE SEQUENCE [LARGE SCALE GENOMIC DNA]</scope>
    <source>
        <strain evidence="1">P6</strain>
    </source>
</reference>
<protein>
    <submittedName>
        <fullName evidence="1">Uncharacterized protein</fullName>
    </submittedName>
</protein>
<proteinExistence type="predicted"/>
<evidence type="ECO:0000313" key="2">
    <source>
        <dbReference type="Proteomes" id="UP001163321"/>
    </source>
</evidence>
<evidence type="ECO:0000313" key="1">
    <source>
        <dbReference type="EMBL" id="KAI9909154.1"/>
    </source>
</evidence>